<reference evidence="1" key="1">
    <citation type="submission" date="2023-06" db="EMBL/GenBank/DDBJ databases">
        <authorList>
            <consortium name="Lawrence Berkeley National Laboratory"/>
            <person name="Ahrendt S."/>
            <person name="Sahu N."/>
            <person name="Indic B."/>
            <person name="Wong-Bajracharya J."/>
            <person name="Merenyi Z."/>
            <person name="Ke H.-M."/>
            <person name="Monk M."/>
            <person name="Kocsube S."/>
            <person name="Drula E."/>
            <person name="Lipzen A."/>
            <person name="Balint B."/>
            <person name="Henrissat B."/>
            <person name="Andreopoulos B."/>
            <person name="Martin F.M."/>
            <person name="Harder C.B."/>
            <person name="Rigling D."/>
            <person name="Ford K.L."/>
            <person name="Foster G.D."/>
            <person name="Pangilinan J."/>
            <person name="Papanicolaou A."/>
            <person name="Barry K."/>
            <person name="LaButti K."/>
            <person name="Viragh M."/>
            <person name="Koriabine M."/>
            <person name="Yan M."/>
            <person name="Riley R."/>
            <person name="Champramary S."/>
            <person name="Plett K.L."/>
            <person name="Tsai I.J."/>
            <person name="Slot J."/>
            <person name="Sipos G."/>
            <person name="Plett J."/>
            <person name="Nagy L.G."/>
            <person name="Grigoriev I.V."/>
        </authorList>
    </citation>
    <scope>NUCLEOTIDE SEQUENCE</scope>
    <source>
        <strain evidence="1">FPL87.14</strain>
    </source>
</reference>
<organism evidence="1 2">
    <name type="scientific">Armillaria borealis</name>
    <dbReference type="NCBI Taxonomy" id="47425"/>
    <lineage>
        <taxon>Eukaryota</taxon>
        <taxon>Fungi</taxon>
        <taxon>Dikarya</taxon>
        <taxon>Basidiomycota</taxon>
        <taxon>Agaricomycotina</taxon>
        <taxon>Agaricomycetes</taxon>
        <taxon>Agaricomycetidae</taxon>
        <taxon>Agaricales</taxon>
        <taxon>Marasmiineae</taxon>
        <taxon>Physalacriaceae</taxon>
        <taxon>Armillaria</taxon>
    </lineage>
</organism>
<protein>
    <submittedName>
        <fullName evidence="1">Uncharacterized protein</fullName>
    </submittedName>
</protein>
<dbReference type="Proteomes" id="UP001175226">
    <property type="component" value="Unassembled WGS sequence"/>
</dbReference>
<name>A0AA39IWS1_9AGAR</name>
<dbReference type="AlphaFoldDB" id="A0AA39IWS1"/>
<comment type="caution">
    <text evidence="1">The sequence shown here is derived from an EMBL/GenBank/DDBJ whole genome shotgun (WGS) entry which is preliminary data.</text>
</comment>
<dbReference type="EMBL" id="JAUEPT010000118">
    <property type="protein sequence ID" value="KAK0431280.1"/>
    <property type="molecule type" value="Genomic_DNA"/>
</dbReference>
<evidence type="ECO:0000313" key="1">
    <source>
        <dbReference type="EMBL" id="KAK0431280.1"/>
    </source>
</evidence>
<evidence type="ECO:0000313" key="2">
    <source>
        <dbReference type="Proteomes" id="UP001175226"/>
    </source>
</evidence>
<sequence length="139" mass="15427">METARDQYGYLYAKCAIVEFPASDVKLEGLPKGCFPISPMTWTFKHQMVNEKGKLVNVSVLREQLPFQGGFACTGQVAQGQRMTSVIAYIDEGGFAAYVAASRATSRKSLYLANRVTLGRLNKRLPLDLVDEMKKIDSI</sequence>
<keyword evidence="2" id="KW-1185">Reference proteome</keyword>
<accession>A0AA39IWS1</accession>
<proteinExistence type="predicted"/>
<feature type="non-terminal residue" evidence="1">
    <location>
        <position position="139"/>
    </location>
</feature>
<gene>
    <name evidence="1" type="ORF">EV421DRAFT_1720677</name>
</gene>